<dbReference type="GO" id="GO:1901135">
    <property type="term" value="P:carbohydrate derivative metabolic process"/>
    <property type="evidence" value="ECO:0007669"/>
    <property type="project" value="InterPro"/>
</dbReference>
<dbReference type="Proteomes" id="UP000230392">
    <property type="component" value="Unassembled WGS sequence"/>
</dbReference>
<sequence length="58" mass="6273">MDVLKRAREIFQTEISAIDATSKVLDKHFEEAVNKIASCSGRVVVTGIGKSGIIGRKV</sequence>
<protein>
    <submittedName>
        <fullName evidence="1">Arabinose-5-phosphate isomerase</fullName>
    </submittedName>
</protein>
<dbReference type="AlphaFoldDB" id="A0A2G9Y968"/>
<dbReference type="InterPro" id="IPR046348">
    <property type="entry name" value="SIS_dom_sf"/>
</dbReference>
<gene>
    <name evidence="1" type="ORF">COX46_05010</name>
</gene>
<feature type="non-terminal residue" evidence="1">
    <location>
        <position position="58"/>
    </location>
</feature>
<proteinExistence type="predicted"/>
<evidence type="ECO:0000313" key="1">
    <source>
        <dbReference type="EMBL" id="PIP15776.1"/>
    </source>
</evidence>
<name>A0A2G9Y968_9BACT</name>
<dbReference type="SUPFAM" id="SSF53697">
    <property type="entry name" value="SIS domain"/>
    <property type="match status" value="1"/>
</dbReference>
<dbReference type="PANTHER" id="PTHR42745:SF1">
    <property type="entry name" value="ARABINOSE 5-PHOSPHATE ISOMERASE KDSD"/>
    <property type="match status" value="1"/>
</dbReference>
<comment type="caution">
    <text evidence="1">The sequence shown here is derived from an EMBL/GenBank/DDBJ whole genome shotgun (WGS) entry which is preliminary data.</text>
</comment>
<dbReference type="GO" id="GO:0097367">
    <property type="term" value="F:carbohydrate derivative binding"/>
    <property type="evidence" value="ECO:0007669"/>
    <property type="project" value="InterPro"/>
</dbReference>
<organism evidence="1 2">
    <name type="scientific">bacterium (Candidatus Ratteibacteria) CG23_combo_of_CG06-09_8_20_14_all_48_7</name>
    <dbReference type="NCBI Taxonomy" id="2014292"/>
    <lineage>
        <taxon>Bacteria</taxon>
        <taxon>Candidatus Ratteibacteria</taxon>
    </lineage>
</organism>
<dbReference type="Gene3D" id="3.40.50.10490">
    <property type="entry name" value="Glucose-6-phosphate isomerase like protein, domain 1"/>
    <property type="match status" value="1"/>
</dbReference>
<accession>A0A2G9Y968</accession>
<dbReference type="EMBL" id="PCRF01000246">
    <property type="protein sequence ID" value="PIP15776.1"/>
    <property type="molecule type" value="Genomic_DNA"/>
</dbReference>
<dbReference type="InterPro" id="IPR050986">
    <property type="entry name" value="GutQ/KpsF_isomerases"/>
</dbReference>
<reference evidence="1 2" key="1">
    <citation type="submission" date="2017-09" db="EMBL/GenBank/DDBJ databases">
        <title>Depth-based differentiation of microbial function through sediment-hosted aquifers and enrichment of novel symbionts in the deep terrestrial subsurface.</title>
        <authorList>
            <person name="Probst A.J."/>
            <person name="Ladd B."/>
            <person name="Jarett J.K."/>
            <person name="Geller-Mcgrath D.E."/>
            <person name="Sieber C.M."/>
            <person name="Emerson J.B."/>
            <person name="Anantharaman K."/>
            <person name="Thomas B.C."/>
            <person name="Malmstrom R."/>
            <person name="Stieglmeier M."/>
            <person name="Klingl A."/>
            <person name="Woyke T."/>
            <person name="Ryan C.M."/>
            <person name="Banfield J.F."/>
        </authorList>
    </citation>
    <scope>NUCLEOTIDE SEQUENCE [LARGE SCALE GENOMIC DNA]</scope>
    <source>
        <strain evidence="1">CG23_combo_of_CG06-09_8_20_14_all_48_7</strain>
    </source>
</reference>
<dbReference type="GO" id="GO:0016853">
    <property type="term" value="F:isomerase activity"/>
    <property type="evidence" value="ECO:0007669"/>
    <property type="project" value="UniProtKB-KW"/>
</dbReference>
<evidence type="ECO:0000313" key="2">
    <source>
        <dbReference type="Proteomes" id="UP000230392"/>
    </source>
</evidence>
<dbReference type="PANTHER" id="PTHR42745">
    <property type="match status" value="1"/>
</dbReference>
<keyword evidence="1" id="KW-0413">Isomerase</keyword>